<dbReference type="AlphaFoldDB" id="A0AAU9FX53"/>
<dbReference type="EMBL" id="AP029266">
    <property type="protein sequence ID" value="BFG00166.1"/>
    <property type="molecule type" value="Genomic_DNA"/>
</dbReference>
<sequence>MTTPTRKQMQMLDELVAATKTTTTTTSSTISSSSSLPQEEGVKIDVGNIDAEAEAVANTAFDAYDGALNIESRQF</sequence>
<gene>
    <name evidence="2" type="ORF">DMAD_00222</name>
</gene>
<name>A0AAU9FX53_DROMD</name>
<accession>A0AAU9FX53</accession>
<reference evidence="2 3" key="1">
    <citation type="submission" date="2024-02" db="EMBL/GenBank/DDBJ databases">
        <title>A chromosome-level genome assembly of Drosophila madeirensis, a fruit fly species endemic to Madeira island.</title>
        <authorList>
            <person name="Tomihara K."/>
            <person name="Llopart A."/>
            <person name="Yamamoto D."/>
        </authorList>
    </citation>
    <scope>NUCLEOTIDE SEQUENCE [LARGE SCALE GENOMIC DNA]</scope>
    <source>
        <strain evidence="2 3">RF1</strain>
    </source>
</reference>
<evidence type="ECO:0000313" key="2">
    <source>
        <dbReference type="EMBL" id="BFG00166.1"/>
    </source>
</evidence>
<evidence type="ECO:0000256" key="1">
    <source>
        <dbReference type="SAM" id="MobiDB-lite"/>
    </source>
</evidence>
<keyword evidence="3" id="KW-1185">Reference proteome</keyword>
<evidence type="ECO:0000313" key="3">
    <source>
        <dbReference type="Proteomes" id="UP001500889"/>
    </source>
</evidence>
<proteinExistence type="predicted"/>
<organism evidence="2 3">
    <name type="scientific">Drosophila madeirensis</name>
    <name type="common">Fruit fly</name>
    <dbReference type="NCBI Taxonomy" id="30013"/>
    <lineage>
        <taxon>Eukaryota</taxon>
        <taxon>Metazoa</taxon>
        <taxon>Ecdysozoa</taxon>
        <taxon>Arthropoda</taxon>
        <taxon>Hexapoda</taxon>
        <taxon>Insecta</taxon>
        <taxon>Pterygota</taxon>
        <taxon>Neoptera</taxon>
        <taxon>Endopterygota</taxon>
        <taxon>Diptera</taxon>
        <taxon>Brachycera</taxon>
        <taxon>Muscomorpha</taxon>
        <taxon>Ephydroidea</taxon>
        <taxon>Drosophilidae</taxon>
        <taxon>Drosophila</taxon>
        <taxon>Sophophora</taxon>
    </lineage>
</organism>
<feature type="compositionally biased region" description="Low complexity" evidence="1">
    <location>
        <begin position="21"/>
        <end position="35"/>
    </location>
</feature>
<dbReference type="Proteomes" id="UP001500889">
    <property type="component" value="Chromosome A"/>
</dbReference>
<feature type="region of interest" description="Disordered" evidence="1">
    <location>
        <begin position="18"/>
        <end position="41"/>
    </location>
</feature>
<protein>
    <submittedName>
        <fullName evidence="2">Detonator</fullName>
    </submittedName>
</protein>